<keyword evidence="4" id="KW-0255">Endonuclease</keyword>
<dbReference type="GO" id="GO:0005524">
    <property type="term" value="F:ATP binding"/>
    <property type="evidence" value="ECO:0007669"/>
    <property type="project" value="UniProtKB-KW"/>
</dbReference>
<dbReference type="Gene3D" id="3.40.50.300">
    <property type="entry name" value="P-loop containing nucleotide triphosphate hydrolases"/>
    <property type="match status" value="2"/>
</dbReference>
<dbReference type="AlphaFoldDB" id="A0A096AEM6"/>
<dbReference type="InterPro" id="IPR027785">
    <property type="entry name" value="UvrD-like_helicase_C"/>
</dbReference>
<feature type="domain" description="UvrD-like helicase C-terminal" evidence="3">
    <location>
        <begin position="422"/>
        <end position="472"/>
    </location>
</feature>
<dbReference type="GO" id="GO:0003678">
    <property type="term" value="F:DNA helicase activity"/>
    <property type="evidence" value="ECO:0007669"/>
    <property type="project" value="UniProtKB-ARBA"/>
</dbReference>
<dbReference type="Proteomes" id="UP000029525">
    <property type="component" value="Unassembled WGS sequence"/>
</dbReference>
<dbReference type="PANTHER" id="PTHR43788:SF6">
    <property type="entry name" value="DNA HELICASE B"/>
    <property type="match status" value="1"/>
</dbReference>
<sequence>MLKDEFLYHLKSNFPFPPTTDQNHALNTFSHFAFSQEEQSVMVIRGSAGTGKTFLASVIVKTLRQMRYNITLLAPTGRAAKVLSAYAESPASTIHRFIYRERAFVGTDGEFNLNNNLYRDRFFLVDEASMINYAVGNSSFGSGSLLQDLIRYVYNGNNCRLILIGDNAQLPPVGEQESAALRNDVLESMGLKVFDVDILEVLRQSLESGILYNANTIREMLYNNMGSELPKISLAHFADVTIVPGDELIDTLGSSYSQQGLDETIIITRSNKRANVFNQGVRNMILDREEELTTGDQLMIVRNKYLNQSNKRAQEESGNTRKLNFIANGDRAEVRRVRNTRELFGFRFADVILRFPDFDNYELETTIILDVLTSETPNLTREQSELLFNNVMADYADIPLKADRIKHLREDTYFNALQVKFGYAITCHKAQGGQWENVFIDQGYMTKDMLTPDYYHWLYTAFTRATKHLYLVNWPQEQVTEEE</sequence>
<dbReference type="CDD" id="cd17933">
    <property type="entry name" value="DEXSc_RecD-like"/>
    <property type="match status" value="1"/>
</dbReference>
<dbReference type="SUPFAM" id="SSF52540">
    <property type="entry name" value="P-loop containing nucleoside triphosphate hydrolases"/>
    <property type="match status" value="1"/>
</dbReference>
<dbReference type="Pfam" id="PF13538">
    <property type="entry name" value="UvrD_C_2"/>
    <property type="match status" value="1"/>
</dbReference>
<organism evidence="4 5">
    <name type="scientific">Prevotella bivia DNF00320</name>
    <dbReference type="NCBI Taxonomy" id="1401068"/>
    <lineage>
        <taxon>Bacteria</taxon>
        <taxon>Pseudomonadati</taxon>
        <taxon>Bacteroidota</taxon>
        <taxon>Bacteroidia</taxon>
        <taxon>Bacteroidales</taxon>
        <taxon>Prevotellaceae</taxon>
        <taxon>Prevotella</taxon>
    </lineage>
</organism>
<dbReference type="GO" id="GO:0004519">
    <property type="term" value="F:endonuclease activity"/>
    <property type="evidence" value="ECO:0007669"/>
    <property type="project" value="UniProtKB-KW"/>
</dbReference>
<gene>
    <name evidence="4" type="ORF">HMPREF0647_03150</name>
</gene>
<accession>A0A096AEM6</accession>
<keyword evidence="4" id="KW-0378">Hydrolase</keyword>
<keyword evidence="1" id="KW-0547">Nucleotide-binding</keyword>
<dbReference type="PANTHER" id="PTHR43788">
    <property type="entry name" value="DNA2/NAM7 HELICASE FAMILY MEMBER"/>
    <property type="match status" value="1"/>
</dbReference>
<dbReference type="CDD" id="cd18809">
    <property type="entry name" value="SF1_C_RecD"/>
    <property type="match status" value="1"/>
</dbReference>
<dbReference type="RefSeq" id="WP_036866314.1">
    <property type="nucleotide sequence ID" value="NZ_JRNQ01000017.1"/>
</dbReference>
<dbReference type="InterPro" id="IPR050534">
    <property type="entry name" value="Coronavir_polyprotein_1ab"/>
</dbReference>
<dbReference type="Pfam" id="PF13245">
    <property type="entry name" value="AAA_19"/>
    <property type="match status" value="1"/>
</dbReference>
<evidence type="ECO:0000256" key="2">
    <source>
        <dbReference type="ARBA" id="ARBA00022840"/>
    </source>
</evidence>
<comment type="caution">
    <text evidence="4">The sequence shown here is derived from an EMBL/GenBank/DDBJ whole genome shotgun (WGS) entry which is preliminary data.</text>
</comment>
<keyword evidence="2" id="KW-0067">ATP-binding</keyword>
<dbReference type="InterPro" id="IPR027417">
    <property type="entry name" value="P-loop_NTPase"/>
</dbReference>
<evidence type="ECO:0000313" key="4">
    <source>
        <dbReference type="EMBL" id="KGF45335.1"/>
    </source>
</evidence>
<protein>
    <submittedName>
        <fullName evidence="4">ATP-dependent endonuclease</fullName>
    </submittedName>
</protein>
<evidence type="ECO:0000313" key="5">
    <source>
        <dbReference type="Proteomes" id="UP000029525"/>
    </source>
</evidence>
<dbReference type="EMBL" id="JRNQ01000017">
    <property type="protein sequence ID" value="KGF45335.1"/>
    <property type="molecule type" value="Genomic_DNA"/>
</dbReference>
<name>A0A096AEM6_9BACT</name>
<evidence type="ECO:0000259" key="3">
    <source>
        <dbReference type="Pfam" id="PF13538"/>
    </source>
</evidence>
<proteinExistence type="predicted"/>
<keyword evidence="4" id="KW-0540">Nuclease</keyword>
<reference evidence="4 5" key="1">
    <citation type="submission" date="2014-07" db="EMBL/GenBank/DDBJ databases">
        <authorList>
            <person name="McCorrison J."/>
            <person name="Sanka R."/>
            <person name="Torralba M."/>
            <person name="Gillis M."/>
            <person name="Haft D.H."/>
            <person name="Methe B."/>
            <person name="Sutton G."/>
            <person name="Nelson K.E."/>
        </authorList>
    </citation>
    <scope>NUCLEOTIDE SEQUENCE [LARGE SCALE GENOMIC DNA]</scope>
    <source>
        <strain evidence="4 5">DNF00320</strain>
    </source>
</reference>
<dbReference type="OrthoDB" id="9803432at2"/>
<evidence type="ECO:0000256" key="1">
    <source>
        <dbReference type="ARBA" id="ARBA00022741"/>
    </source>
</evidence>